<evidence type="ECO:0000259" key="10">
    <source>
        <dbReference type="PROSITE" id="PS51019"/>
    </source>
</evidence>
<keyword evidence="12" id="KW-1185">Reference proteome</keyword>
<evidence type="ECO:0000313" key="12">
    <source>
        <dbReference type="Proteomes" id="UP001208570"/>
    </source>
</evidence>
<keyword evidence="6 9" id="KW-0732">Signal</keyword>
<gene>
    <name evidence="11" type="ORF">LSH36_33g00012</name>
</gene>
<sequence>MLRTVVLLVTCSSVLYDVRGYPDALFNGAARMRACDNLSPNHGVGPQMSPSPYLLDVNFPYWMPDEGLSLTLKGLNGNSFRGFMIQARTRRTPSKMIGHFVTVDGTRTNCEGNRALTHSNNDDKHFLRLRWNAPSTVLSGDVQFLYTVVKDKNTFWVNQTSAFLPTYYDYVARPDTTTPTDKYQISAAHPISTNISLFIILLALLF</sequence>
<evidence type="ECO:0000256" key="5">
    <source>
        <dbReference type="ARBA" id="ARBA00022588"/>
    </source>
</evidence>
<evidence type="ECO:0000256" key="8">
    <source>
        <dbReference type="ARBA" id="ARBA00023022"/>
    </source>
</evidence>
<feature type="signal peptide" evidence="9">
    <location>
        <begin position="1"/>
        <end position="20"/>
    </location>
</feature>
<dbReference type="AlphaFoldDB" id="A0AAD9K8G0"/>
<dbReference type="EMBL" id="JAODUP010000033">
    <property type="protein sequence ID" value="KAK2166924.1"/>
    <property type="molecule type" value="Genomic_DNA"/>
</dbReference>
<keyword evidence="4" id="KW-0929">Antimicrobial</keyword>
<evidence type="ECO:0000256" key="2">
    <source>
        <dbReference type="ARBA" id="ARBA00008501"/>
    </source>
</evidence>
<dbReference type="InterPro" id="IPR051237">
    <property type="entry name" value="Ferric-chelate_Red/DefProt"/>
</dbReference>
<evidence type="ECO:0000256" key="6">
    <source>
        <dbReference type="ARBA" id="ARBA00022729"/>
    </source>
</evidence>
<proteinExistence type="inferred from homology"/>
<evidence type="ECO:0000256" key="9">
    <source>
        <dbReference type="SAM" id="SignalP"/>
    </source>
</evidence>
<dbReference type="GO" id="GO:0005576">
    <property type="term" value="C:extracellular region"/>
    <property type="evidence" value="ECO:0007669"/>
    <property type="project" value="UniProtKB-SubCell"/>
</dbReference>
<dbReference type="GO" id="GO:0016020">
    <property type="term" value="C:membrane"/>
    <property type="evidence" value="ECO:0007669"/>
    <property type="project" value="TreeGrafter"/>
</dbReference>
<dbReference type="PANTHER" id="PTHR45828">
    <property type="entry name" value="CYTOCHROME B561/FERRIC REDUCTASE TRANSMEMBRANE"/>
    <property type="match status" value="1"/>
</dbReference>
<keyword evidence="8" id="KW-0044">Antibiotic</keyword>
<protein>
    <recommendedName>
        <fullName evidence="10">Reelin domain-containing protein</fullName>
    </recommendedName>
</protein>
<dbReference type="GO" id="GO:0045087">
    <property type="term" value="P:innate immune response"/>
    <property type="evidence" value="ECO:0007669"/>
    <property type="project" value="UniProtKB-KW"/>
</dbReference>
<dbReference type="Pfam" id="PF02014">
    <property type="entry name" value="Reeler"/>
    <property type="match status" value="1"/>
</dbReference>
<dbReference type="GO" id="GO:0042742">
    <property type="term" value="P:defense response to bacterium"/>
    <property type="evidence" value="ECO:0007669"/>
    <property type="project" value="UniProtKB-KW"/>
</dbReference>
<evidence type="ECO:0000313" key="11">
    <source>
        <dbReference type="EMBL" id="KAK2166924.1"/>
    </source>
</evidence>
<keyword evidence="5" id="KW-0399">Innate immunity</keyword>
<comment type="caution">
    <text evidence="11">The sequence shown here is derived from an EMBL/GenBank/DDBJ whole genome shotgun (WGS) entry which is preliminary data.</text>
</comment>
<dbReference type="Proteomes" id="UP001208570">
    <property type="component" value="Unassembled WGS sequence"/>
</dbReference>
<name>A0AAD9K8G0_9ANNE</name>
<comment type="similarity">
    <text evidence="2">Belongs to the insect defense protein family.</text>
</comment>
<feature type="chain" id="PRO_5042286509" description="Reelin domain-containing protein" evidence="9">
    <location>
        <begin position="21"/>
        <end position="206"/>
    </location>
</feature>
<evidence type="ECO:0000256" key="3">
    <source>
        <dbReference type="ARBA" id="ARBA00022525"/>
    </source>
</evidence>
<dbReference type="PROSITE" id="PS51019">
    <property type="entry name" value="REELIN"/>
    <property type="match status" value="1"/>
</dbReference>
<dbReference type="CDD" id="cd08544">
    <property type="entry name" value="Reeler"/>
    <property type="match status" value="1"/>
</dbReference>
<evidence type="ECO:0000256" key="7">
    <source>
        <dbReference type="ARBA" id="ARBA00022859"/>
    </source>
</evidence>
<reference evidence="11" key="1">
    <citation type="journal article" date="2023" name="Mol. Biol. Evol.">
        <title>Third-Generation Sequencing Reveals the Adaptive Role of the Epigenome in Three Deep-Sea Polychaetes.</title>
        <authorList>
            <person name="Perez M."/>
            <person name="Aroh O."/>
            <person name="Sun Y."/>
            <person name="Lan Y."/>
            <person name="Juniper S.K."/>
            <person name="Young C.R."/>
            <person name="Angers B."/>
            <person name="Qian P.Y."/>
        </authorList>
    </citation>
    <scope>NUCLEOTIDE SEQUENCE</scope>
    <source>
        <strain evidence="11">P08H-3</strain>
    </source>
</reference>
<feature type="domain" description="Reelin" evidence="10">
    <location>
        <begin position="11"/>
        <end position="179"/>
    </location>
</feature>
<keyword evidence="3" id="KW-0964">Secreted</keyword>
<keyword evidence="7" id="KW-0391">Immunity</keyword>
<comment type="subcellular location">
    <subcellularLocation>
        <location evidence="1">Secreted</location>
    </subcellularLocation>
</comment>
<evidence type="ECO:0000256" key="4">
    <source>
        <dbReference type="ARBA" id="ARBA00022529"/>
    </source>
</evidence>
<accession>A0AAD9K8G0</accession>
<organism evidence="11 12">
    <name type="scientific">Paralvinella palmiformis</name>
    <dbReference type="NCBI Taxonomy" id="53620"/>
    <lineage>
        <taxon>Eukaryota</taxon>
        <taxon>Metazoa</taxon>
        <taxon>Spiralia</taxon>
        <taxon>Lophotrochozoa</taxon>
        <taxon>Annelida</taxon>
        <taxon>Polychaeta</taxon>
        <taxon>Sedentaria</taxon>
        <taxon>Canalipalpata</taxon>
        <taxon>Terebellida</taxon>
        <taxon>Terebelliformia</taxon>
        <taxon>Alvinellidae</taxon>
        <taxon>Paralvinella</taxon>
    </lineage>
</organism>
<dbReference type="InterPro" id="IPR042307">
    <property type="entry name" value="Reeler_sf"/>
</dbReference>
<evidence type="ECO:0000256" key="1">
    <source>
        <dbReference type="ARBA" id="ARBA00004613"/>
    </source>
</evidence>
<dbReference type="Gene3D" id="2.60.40.4060">
    <property type="entry name" value="Reeler domain"/>
    <property type="match status" value="1"/>
</dbReference>
<dbReference type="InterPro" id="IPR002861">
    <property type="entry name" value="Reeler_dom"/>
</dbReference>
<dbReference type="PANTHER" id="PTHR45828:SF9">
    <property type="entry name" value="CELL WALL INTEGRITY AND STRESS RESPONSE COMPONENT 4-LIKE-RELATED"/>
    <property type="match status" value="1"/>
</dbReference>